<feature type="region of interest" description="Disordered" evidence="1">
    <location>
        <begin position="359"/>
        <end position="390"/>
    </location>
</feature>
<feature type="compositionally biased region" description="Polar residues" evidence="1">
    <location>
        <begin position="1"/>
        <end position="16"/>
    </location>
</feature>
<sequence>MNTSGHPEWSSGQQQQRQEDPTAGPPEWSLHAQVTISHPKAEPLRTTYVATGIGSGAPKDKWTTTGSNIQFQYSWSNCDKETVTEIVPESGIQKFESWPRSSGISPAAWARKVAEGGYSTTDQNFSATKAAAAAGTSKAASGSGVSAANAGASNNKPRVVQPYGRRCVSTCTITLCNEGQPMSKYSFSSENLSDLPSTSAGTAAAAAFNRVVVKDVETQTSPPSRPAKEFTSISVNPDTSNVTVLNNNVVAQRYLRGRESFKSASRGHSPLKPQEFDHSSRGSLRTSAARRAKSSPPVRLQQKTNQPRTVHIDVYCTGSETSTTTDDNESSAGTSSTPQTVYSNTQYKIQHQHHKTLLPQHYGNESNNSGSKKEEEDNLLGMPKPKSPIKPIQTEVLNNCLREAQKRSPLNPTSLIYEDFLTLRKNLSGESCDTGSLLSTTYPSSIDRLSRDSTASSFASAFDPQSEENSSWKESNASRQRLSPESSTKSTSFKYEGRIDEIRRDSLVNQSDLDETLLEGDGVDKSEQWWLQYLFSKFEMKDDESGTNYASMVGSTQKEKDPDSPPSNLLSMKRLSFPSFNLYEEEKVLPPFMECSTNGQSHLDTATKFGTVVRGFRKPGHHIPGPTKNPNCPCDHCRQHFESKESGMADEGKGGRSRALSLGQMDAWRAQSAQSSLQEASQKIDLLRLALETRVNELRADSHKSKELRHELELSSSGGSHHGHGYPLSPISFTSPQTFGSSNASHRLSTTTLNKCAAVTGKLEVRLMGCQDLLEEVPGRSRSRDSSSSPADLKAFMKGVTGRSSSKSYSIKDETSTSGTVGAGCFGASFDNTDDTKNEIMAVLKLDNQTVAQTAWKSCSQQAWDQRFSIDLDKSRELEIDIYWRDWRSLCAVKFLRLEEFIDDVRHGMALQLEPQGLLFAEIKFLNPMISRRPRLQRQRKIFKQQGKNVPRPTQLNINVATWGRLLKRSNIPPHPPTSTPPTANTHTASSHQHPHPLPPSHHQSWQSNILNNNQSQVPPPRPPKLDFSQIPSKADVFLEVKTPEMVTFCPEKPGVPSNSYSKMVSPIVVTTPSEADLGVRE</sequence>
<proteinExistence type="predicted"/>
<feature type="region of interest" description="Disordered" evidence="1">
    <location>
        <begin position="699"/>
        <end position="732"/>
    </location>
</feature>
<evidence type="ECO:0000313" key="2">
    <source>
        <dbReference type="EMBL" id="CAL8147501.1"/>
    </source>
</evidence>
<accession>A0ABP1S8S2</accession>
<feature type="compositionally biased region" description="Basic and acidic residues" evidence="1">
    <location>
        <begin position="699"/>
        <end position="713"/>
    </location>
</feature>
<organism evidence="2 3">
    <name type="scientific">Orchesella dallaii</name>
    <dbReference type="NCBI Taxonomy" id="48710"/>
    <lineage>
        <taxon>Eukaryota</taxon>
        <taxon>Metazoa</taxon>
        <taxon>Ecdysozoa</taxon>
        <taxon>Arthropoda</taxon>
        <taxon>Hexapoda</taxon>
        <taxon>Collembola</taxon>
        <taxon>Entomobryomorpha</taxon>
        <taxon>Entomobryoidea</taxon>
        <taxon>Orchesellidae</taxon>
        <taxon>Orchesellinae</taxon>
        <taxon>Orchesella</taxon>
    </lineage>
</organism>
<evidence type="ECO:0000313" key="3">
    <source>
        <dbReference type="Proteomes" id="UP001642540"/>
    </source>
</evidence>
<feature type="compositionally biased region" description="Low complexity" evidence="1">
    <location>
        <begin position="981"/>
        <end position="992"/>
    </location>
</feature>
<dbReference type="InterPro" id="IPR035892">
    <property type="entry name" value="C2_domain_sf"/>
</dbReference>
<evidence type="ECO:0000256" key="1">
    <source>
        <dbReference type="SAM" id="MobiDB-lite"/>
    </source>
</evidence>
<protein>
    <recommendedName>
        <fullName evidence="4">C2 domain-containing protein</fullName>
    </recommendedName>
</protein>
<feature type="region of interest" description="Disordered" evidence="1">
    <location>
        <begin position="968"/>
        <end position="1029"/>
    </location>
</feature>
<dbReference type="SUPFAM" id="SSF49562">
    <property type="entry name" value="C2 domain (Calcium/lipid-binding domain, CaLB)"/>
    <property type="match status" value="1"/>
</dbReference>
<feature type="region of interest" description="Disordered" evidence="1">
    <location>
        <begin position="457"/>
        <end position="493"/>
    </location>
</feature>
<feature type="compositionally biased region" description="Polar residues" evidence="1">
    <location>
        <begin position="467"/>
        <end position="493"/>
    </location>
</feature>
<feature type="region of interest" description="Disordered" evidence="1">
    <location>
        <begin position="1"/>
        <end position="28"/>
    </location>
</feature>
<name>A0ABP1S8S2_9HEXA</name>
<comment type="caution">
    <text evidence="2">The sequence shown here is derived from an EMBL/GenBank/DDBJ whole genome shotgun (WGS) entry which is preliminary data.</text>
</comment>
<dbReference type="Proteomes" id="UP001642540">
    <property type="component" value="Unassembled WGS sequence"/>
</dbReference>
<dbReference type="SUPFAM" id="SSF46585">
    <property type="entry name" value="HR1 repeat"/>
    <property type="match status" value="1"/>
</dbReference>
<gene>
    <name evidence="2" type="ORF">ODALV1_LOCUS31152</name>
</gene>
<dbReference type="InterPro" id="IPR036274">
    <property type="entry name" value="HR1_rpt_sf"/>
</dbReference>
<feature type="region of interest" description="Disordered" evidence="1">
    <location>
        <begin position="261"/>
        <end position="339"/>
    </location>
</feature>
<dbReference type="EMBL" id="CAXLJM020000166">
    <property type="protein sequence ID" value="CAL8147501.1"/>
    <property type="molecule type" value="Genomic_DNA"/>
</dbReference>
<evidence type="ECO:0008006" key="4">
    <source>
        <dbReference type="Google" id="ProtNLM"/>
    </source>
</evidence>
<reference evidence="2 3" key="1">
    <citation type="submission" date="2024-08" db="EMBL/GenBank/DDBJ databases">
        <authorList>
            <person name="Cucini C."/>
            <person name="Frati F."/>
        </authorList>
    </citation>
    <scope>NUCLEOTIDE SEQUENCE [LARGE SCALE GENOMIC DNA]</scope>
</reference>
<feature type="region of interest" description="Disordered" evidence="1">
    <location>
        <begin position="777"/>
        <end position="817"/>
    </location>
</feature>
<keyword evidence="3" id="KW-1185">Reference proteome</keyword>